<evidence type="ECO:0000313" key="1">
    <source>
        <dbReference type="EMBL" id="GCD47643.1"/>
    </source>
</evidence>
<comment type="caution">
    <text evidence="1">The sequence shown here is derived from an EMBL/GenBank/DDBJ whole genome shotgun (WGS) entry which is preliminary data.</text>
</comment>
<name>A0A401WE84_STREY</name>
<evidence type="ECO:0000313" key="2">
    <source>
        <dbReference type="Proteomes" id="UP000286746"/>
    </source>
</evidence>
<evidence type="ECO:0008006" key="3">
    <source>
        <dbReference type="Google" id="ProtNLM"/>
    </source>
</evidence>
<organism evidence="1 2">
    <name type="scientific">Streptomyces paromomycinus</name>
    <name type="common">Streptomyces rimosus subsp. paromomycinus</name>
    <dbReference type="NCBI Taxonomy" id="92743"/>
    <lineage>
        <taxon>Bacteria</taxon>
        <taxon>Bacillati</taxon>
        <taxon>Actinomycetota</taxon>
        <taxon>Actinomycetes</taxon>
        <taxon>Kitasatosporales</taxon>
        <taxon>Streptomycetaceae</taxon>
        <taxon>Streptomyces</taxon>
    </lineage>
</organism>
<sequence length="179" mass="18463">MNGSMTGTRSQRVAGAAAAAVLVTLAVTVRDGGNAPVAAVAGAAAEGPELRLTGMTDTYSVRRDDAPAEYRITLRATEPHVVKDVTVRIDLSVLAGRADVTWVNKEYRCALAGQVLTCVLGDVERAVAFTPFTLTPRQGAAPGPAGVLTTTVTSADAPTVRHTTQVVVGAPGTPPDERE</sequence>
<reference evidence="1 2" key="1">
    <citation type="submission" date="2018-11" db="EMBL/GenBank/DDBJ databases">
        <title>Whole genome sequence of Streptomyces paromomycinus NBRC 15454(T).</title>
        <authorList>
            <person name="Komaki H."/>
            <person name="Tamura T."/>
        </authorList>
    </citation>
    <scope>NUCLEOTIDE SEQUENCE [LARGE SCALE GENOMIC DNA]</scope>
    <source>
        <strain evidence="1 2">NBRC 15454</strain>
    </source>
</reference>
<protein>
    <recommendedName>
        <fullName evidence="3">DUF11 domain-containing protein</fullName>
    </recommendedName>
</protein>
<gene>
    <name evidence="1" type="ORF">GKJPGBOP_07436</name>
</gene>
<dbReference type="Proteomes" id="UP000286746">
    <property type="component" value="Unassembled WGS sequence"/>
</dbReference>
<keyword evidence="2" id="KW-1185">Reference proteome</keyword>
<accession>A0A401WE84</accession>
<dbReference type="AlphaFoldDB" id="A0A401WE84"/>
<dbReference type="EMBL" id="BHZD01000001">
    <property type="protein sequence ID" value="GCD47643.1"/>
    <property type="molecule type" value="Genomic_DNA"/>
</dbReference>
<proteinExistence type="predicted"/>